<dbReference type="Proteomes" id="UP000070612">
    <property type="component" value="Unassembled WGS sequence"/>
</dbReference>
<comment type="caution">
    <text evidence="1">The sequence shown here is derived from an EMBL/GenBank/DDBJ whole genome shotgun (WGS) entry which is preliminary data.</text>
</comment>
<dbReference type="AlphaFoldDB" id="A0A132PBH3"/>
<evidence type="ECO:0000313" key="2">
    <source>
        <dbReference type="Proteomes" id="UP000070612"/>
    </source>
</evidence>
<dbReference type="EMBL" id="LGTW01000038">
    <property type="protein sequence ID" value="KWX19666.1"/>
    <property type="molecule type" value="Genomic_DNA"/>
</dbReference>
<name>A0A132PBH3_9MYCO</name>
<sequence>MPAELHDVILDFRWDIERLHALDLPTCTVAASDLAWHLDLPFWSVRGVQFQISPTEVAANPALHQKHWQRTLAAELRYPLDAYLRWDGQIVVLDGIHRLLKASLMDRTDIPVRVLAPHQFGAIAVLQPLDTIPTDHAAEEFLTRTPVTQDASPTPLRRAE</sequence>
<evidence type="ECO:0008006" key="3">
    <source>
        <dbReference type="Google" id="ProtNLM"/>
    </source>
</evidence>
<keyword evidence="2" id="KW-1185">Reference proteome</keyword>
<reference evidence="1 2" key="1">
    <citation type="submission" date="2015-07" db="EMBL/GenBank/DDBJ databases">
        <title>A draft genome sequence of Mycobacterium wolinskyi.</title>
        <authorList>
            <person name="de Man T.J."/>
            <person name="Perry K.A."/>
            <person name="Coulliette A.D."/>
            <person name="Jensen B."/>
            <person name="Toney N.C."/>
            <person name="Limbago B.M."/>
            <person name="Noble-Wang J."/>
        </authorList>
    </citation>
    <scope>NUCLEOTIDE SEQUENCE [LARGE SCALE GENOMIC DNA]</scope>
    <source>
        <strain evidence="1 2">CDC_01</strain>
    </source>
</reference>
<organism evidence="1 2">
    <name type="scientific">Mycolicibacterium wolinskyi</name>
    <dbReference type="NCBI Taxonomy" id="59750"/>
    <lineage>
        <taxon>Bacteria</taxon>
        <taxon>Bacillati</taxon>
        <taxon>Actinomycetota</taxon>
        <taxon>Actinomycetes</taxon>
        <taxon>Mycobacteriales</taxon>
        <taxon>Mycobacteriaceae</taxon>
        <taxon>Mycolicibacterium</taxon>
    </lineage>
</organism>
<proteinExistence type="predicted"/>
<protein>
    <recommendedName>
        <fullName evidence="3">ParB/Sulfiredoxin domain-containing protein</fullName>
    </recommendedName>
</protein>
<evidence type="ECO:0000313" key="1">
    <source>
        <dbReference type="EMBL" id="KWX19666.1"/>
    </source>
</evidence>
<accession>A0A132PBH3</accession>
<dbReference type="PATRIC" id="fig|59750.3.peg.5264"/>
<gene>
    <name evidence="1" type="ORF">AFM11_34590</name>
</gene>